<feature type="binding site" evidence="11">
    <location>
        <position position="229"/>
    </location>
    <ligand>
        <name>Mg(2+)</name>
        <dbReference type="ChEBI" id="CHEBI:18420"/>
        <label>2</label>
    </ligand>
</feature>
<dbReference type="FunFam" id="3.40.1030.10:FF:000002">
    <property type="entry name" value="Anthranilate phosphoribosyltransferase"/>
    <property type="match status" value="1"/>
</dbReference>
<dbReference type="AlphaFoldDB" id="A0A133V1N9"/>
<comment type="pathway">
    <text evidence="1 11">Amino-acid biosynthesis; L-tryptophan biosynthesis; L-tryptophan from chorismate: step 2/5.</text>
</comment>
<evidence type="ECO:0000256" key="10">
    <source>
        <dbReference type="ARBA" id="ARBA00023141"/>
    </source>
</evidence>
<comment type="caution">
    <text evidence="11">Lacks conserved residue(s) required for the propagation of feature annotation.</text>
</comment>
<keyword evidence="4 11" id="KW-0028">Amino-acid biosynthesis</keyword>
<dbReference type="InterPro" id="IPR017459">
    <property type="entry name" value="Glycosyl_Trfase_fam3_N_dom"/>
</dbReference>
<sequence>MSVIQSAISRLVEDRDLDESKAEEVMKQIMSGEATPAQIGAFLSALHIKGETPSEIAAFARVMRQFASKIDPKVDDVLVDTCGTGGDQIDTFNISTSAMFVAAGAGVLIAKHGNRSVTSKSGSADIMETLGVEIDLPPVRVERAIENAGLGFMFAPRFHKAMKHAIGPRKEVGLRSAFNILGPLTNPAGARVQLMGVYDASLTEKLAQVLKKLDCKRAMVVHGLDGLDEISTLGPTRISELDGDKIETYTIEPGDFGIPKAEPEEISGGNAEENARILLRVLGGEKGPHRDITLLNGAAAISLSGRANSLGEGLELARKSVDSGRAYKKLERLIEATDGSMRRLKELEESL</sequence>
<evidence type="ECO:0000313" key="14">
    <source>
        <dbReference type="EMBL" id="KXB00364.1"/>
    </source>
</evidence>
<dbReference type="InterPro" id="IPR035902">
    <property type="entry name" value="Nuc_phospho_transferase"/>
</dbReference>
<dbReference type="SUPFAM" id="SSF52418">
    <property type="entry name" value="Nucleoside phosphorylase/phosphoribosyltransferase catalytic domain"/>
    <property type="match status" value="1"/>
</dbReference>
<dbReference type="UniPathway" id="UPA00035">
    <property type="reaction ID" value="UER00041"/>
</dbReference>
<evidence type="ECO:0000256" key="11">
    <source>
        <dbReference type="HAMAP-Rule" id="MF_00211"/>
    </source>
</evidence>
<dbReference type="GO" id="GO:0005829">
    <property type="term" value="C:cytosol"/>
    <property type="evidence" value="ECO:0007669"/>
    <property type="project" value="TreeGrafter"/>
</dbReference>
<comment type="cofactor">
    <cofactor evidence="11">
        <name>Mg(2+)</name>
        <dbReference type="ChEBI" id="CHEBI:18420"/>
    </cofactor>
    <text evidence="11">Binds 2 magnesium ions per monomer.</text>
</comment>
<evidence type="ECO:0000256" key="5">
    <source>
        <dbReference type="ARBA" id="ARBA00022676"/>
    </source>
</evidence>
<reference evidence="14 15" key="1">
    <citation type="journal article" date="2016" name="Sci. Rep.">
        <title>Metabolic traits of an uncultured archaeal lineage -MSBL1- from brine pools of the Red Sea.</title>
        <authorList>
            <person name="Mwirichia R."/>
            <person name="Alam I."/>
            <person name="Rashid M."/>
            <person name="Vinu M."/>
            <person name="Ba-Alawi W."/>
            <person name="Anthony Kamau A."/>
            <person name="Kamanda Ngugi D."/>
            <person name="Goker M."/>
            <person name="Klenk H.P."/>
            <person name="Bajic V."/>
            <person name="Stingl U."/>
        </authorList>
    </citation>
    <scope>NUCLEOTIDE SEQUENCE [LARGE SCALE GENOMIC DNA]</scope>
    <source>
        <strain evidence="14">SCGC-AAA259O05</strain>
    </source>
</reference>
<feature type="binding site" evidence="11">
    <location>
        <position position="229"/>
    </location>
    <ligand>
        <name>Mg(2+)</name>
        <dbReference type="ChEBI" id="CHEBI:18420"/>
        <label>1</label>
    </ligand>
</feature>
<evidence type="ECO:0000256" key="8">
    <source>
        <dbReference type="ARBA" id="ARBA00022822"/>
    </source>
</evidence>
<dbReference type="HAMAP" id="MF_00211">
    <property type="entry name" value="TrpD"/>
    <property type="match status" value="1"/>
</dbReference>
<dbReference type="Pfam" id="PF00591">
    <property type="entry name" value="Glycos_transf_3"/>
    <property type="match status" value="1"/>
</dbReference>
<keyword evidence="7 11" id="KW-0479">Metal-binding</keyword>
<dbReference type="PANTHER" id="PTHR43285">
    <property type="entry name" value="ANTHRANILATE PHOSPHORIBOSYLTRANSFERASE"/>
    <property type="match status" value="1"/>
</dbReference>
<protein>
    <recommendedName>
        <fullName evidence="3 11">Anthranilate phosphoribosyltransferase</fullName>
        <ecNumber evidence="3 11">2.4.2.18</ecNumber>
    </recommendedName>
</protein>
<evidence type="ECO:0000259" key="13">
    <source>
        <dbReference type="Pfam" id="PF02885"/>
    </source>
</evidence>
<feature type="binding site" evidence="11">
    <location>
        <position position="95"/>
    </location>
    <ligand>
        <name>Mg(2+)</name>
        <dbReference type="ChEBI" id="CHEBI:18420"/>
        <label>1</label>
    </ligand>
</feature>
<dbReference type="NCBIfam" id="TIGR01245">
    <property type="entry name" value="trpD"/>
    <property type="match status" value="1"/>
</dbReference>
<feature type="domain" description="Glycosyl transferase family 3 N-terminal" evidence="13">
    <location>
        <begin position="6"/>
        <end position="67"/>
    </location>
</feature>
<evidence type="ECO:0000256" key="9">
    <source>
        <dbReference type="ARBA" id="ARBA00022842"/>
    </source>
</evidence>
<dbReference type="PATRIC" id="fig|1698271.3.peg.1121"/>
<dbReference type="Pfam" id="PF02885">
    <property type="entry name" value="Glycos_trans_3N"/>
    <property type="match status" value="1"/>
</dbReference>
<evidence type="ECO:0000256" key="2">
    <source>
        <dbReference type="ARBA" id="ARBA00011738"/>
    </source>
</evidence>
<dbReference type="Gene3D" id="3.40.1030.10">
    <property type="entry name" value="Nucleoside phosphorylase/phosphoribosyltransferase catalytic domain"/>
    <property type="match status" value="1"/>
</dbReference>
<keyword evidence="10 11" id="KW-0057">Aromatic amino acid biosynthesis</keyword>
<dbReference type="GO" id="GO:0000162">
    <property type="term" value="P:L-tryptophan biosynthetic process"/>
    <property type="evidence" value="ECO:0007669"/>
    <property type="project" value="UniProtKB-UniRule"/>
</dbReference>
<name>A0A133V1N9_9EURY</name>
<evidence type="ECO:0000313" key="15">
    <source>
        <dbReference type="Proteomes" id="UP000070344"/>
    </source>
</evidence>
<keyword evidence="15" id="KW-1185">Reference proteome</keyword>
<feature type="binding site" evidence="11">
    <location>
        <position position="91"/>
    </location>
    <ligand>
        <name>5-phospho-alpha-D-ribose 1-diphosphate</name>
        <dbReference type="ChEBI" id="CHEBI:58017"/>
    </ligand>
</feature>
<dbReference type="Proteomes" id="UP000070344">
    <property type="component" value="Unassembled WGS sequence"/>
</dbReference>
<feature type="binding site" evidence="11">
    <location>
        <begin position="111"/>
        <end position="119"/>
    </location>
    <ligand>
        <name>5-phospho-alpha-D-ribose 1-diphosphate</name>
        <dbReference type="ChEBI" id="CHEBI:58017"/>
    </ligand>
</feature>
<dbReference type="InterPro" id="IPR000312">
    <property type="entry name" value="Glycosyl_Trfase_fam3"/>
</dbReference>
<dbReference type="GO" id="GO:0000287">
    <property type="term" value="F:magnesium ion binding"/>
    <property type="evidence" value="ECO:0007669"/>
    <property type="project" value="UniProtKB-UniRule"/>
</dbReference>
<feature type="binding site" evidence="11">
    <location>
        <position position="83"/>
    </location>
    <ligand>
        <name>anthranilate</name>
        <dbReference type="ChEBI" id="CHEBI:16567"/>
        <label>1</label>
    </ligand>
</feature>
<feature type="binding site" evidence="11">
    <location>
        <position position="169"/>
    </location>
    <ligand>
        <name>anthranilate</name>
        <dbReference type="ChEBI" id="CHEBI:16567"/>
        <label>2</label>
    </ligand>
</feature>
<feature type="binding site" evidence="11">
    <location>
        <position position="123"/>
    </location>
    <ligand>
        <name>5-phospho-alpha-D-ribose 1-diphosphate</name>
        <dbReference type="ChEBI" id="CHEBI:58017"/>
    </ligand>
</feature>
<keyword evidence="6 11" id="KW-0808">Transferase</keyword>
<dbReference type="Gene3D" id="1.20.970.10">
    <property type="entry name" value="Transferase, Pyrimidine Nucleoside Phosphorylase, Chain C"/>
    <property type="match status" value="1"/>
</dbReference>
<organism evidence="14 15">
    <name type="scientific">candidate division MSBL1 archaeon SCGC-AAA259O05</name>
    <dbReference type="NCBI Taxonomy" id="1698271"/>
    <lineage>
        <taxon>Archaea</taxon>
        <taxon>Methanobacteriati</taxon>
        <taxon>Methanobacteriota</taxon>
        <taxon>candidate division MSBL1</taxon>
    </lineage>
</organism>
<feature type="binding site" evidence="11">
    <location>
        <position position="83"/>
    </location>
    <ligand>
        <name>5-phospho-alpha-D-ribose 1-diphosphate</name>
        <dbReference type="ChEBI" id="CHEBI:58017"/>
    </ligand>
</feature>
<dbReference type="EC" id="2.4.2.18" evidence="3 11"/>
<keyword evidence="8 11" id="KW-0822">Tryptophan biosynthesis</keyword>
<evidence type="ECO:0000256" key="1">
    <source>
        <dbReference type="ARBA" id="ARBA00004907"/>
    </source>
</evidence>
<evidence type="ECO:0000256" key="7">
    <source>
        <dbReference type="ARBA" id="ARBA00022723"/>
    </source>
</evidence>
<keyword evidence="9 11" id="KW-0460">Magnesium</keyword>
<evidence type="ECO:0000256" key="6">
    <source>
        <dbReference type="ARBA" id="ARBA00022679"/>
    </source>
</evidence>
<evidence type="ECO:0000259" key="12">
    <source>
        <dbReference type="Pfam" id="PF00591"/>
    </source>
</evidence>
<evidence type="ECO:0000256" key="3">
    <source>
        <dbReference type="ARBA" id="ARBA00011948"/>
    </source>
</evidence>
<keyword evidence="5 11" id="KW-0328">Glycosyltransferase</keyword>
<accession>A0A133V1N9</accession>
<feature type="binding site" evidence="11">
    <location>
        <begin position="93"/>
        <end position="96"/>
    </location>
    <ligand>
        <name>5-phospho-alpha-D-ribose 1-diphosphate</name>
        <dbReference type="ChEBI" id="CHEBI:58017"/>
    </ligand>
</feature>
<dbReference type="EMBL" id="LHXV01000050">
    <property type="protein sequence ID" value="KXB00364.1"/>
    <property type="molecule type" value="Genomic_DNA"/>
</dbReference>
<dbReference type="InterPro" id="IPR036320">
    <property type="entry name" value="Glycosyl_Trfase_fam3_N_dom_sf"/>
</dbReference>
<comment type="subunit">
    <text evidence="2 11">Homodimer.</text>
</comment>
<feature type="binding site" evidence="11">
    <location>
        <position position="228"/>
    </location>
    <ligand>
        <name>Mg(2+)</name>
        <dbReference type="ChEBI" id="CHEBI:18420"/>
        <label>2</label>
    </ligand>
</feature>
<comment type="caution">
    <text evidence="14">The sequence shown here is derived from an EMBL/GenBank/DDBJ whole genome shotgun (WGS) entry which is preliminary data.</text>
</comment>
<comment type="catalytic activity">
    <reaction evidence="11">
        <text>N-(5-phospho-beta-D-ribosyl)anthranilate + diphosphate = 5-phospho-alpha-D-ribose 1-diphosphate + anthranilate</text>
        <dbReference type="Rhea" id="RHEA:11768"/>
        <dbReference type="ChEBI" id="CHEBI:16567"/>
        <dbReference type="ChEBI" id="CHEBI:18277"/>
        <dbReference type="ChEBI" id="CHEBI:33019"/>
        <dbReference type="ChEBI" id="CHEBI:58017"/>
        <dbReference type="EC" id="2.4.2.18"/>
    </reaction>
</comment>
<dbReference type="FunFam" id="1.20.970.10:FF:000006">
    <property type="entry name" value="Anthranilate phosphoribosyltransferase"/>
    <property type="match status" value="1"/>
</dbReference>
<feature type="domain" description="Glycosyl transferase family 3" evidence="12">
    <location>
        <begin position="77"/>
        <end position="327"/>
    </location>
</feature>
<comment type="function">
    <text evidence="11">Catalyzes the transfer of the phosphoribosyl group of 5-phosphorylribose-1-pyrophosphate (PRPP) to anthranilate to yield N-(5'-phosphoribosyl)-anthranilate (PRA).</text>
</comment>
<evidence type="ECO:0000256" key="4">
    <source>
        <dbReference type="ARBA" id="ARBA00022605"/>
    </source>
</evidence>
<dbReference type="InterPro" id="IPR005940">
    <property type="entry name" value="Anthranilate_Pribosyl_Tfrase"/>
</dbReference>
<dbReference type="PANTHER" id="PTHR43285:SF2">
    <property type="entry name" value="ANTHRANILATE PHOSPHORIBOSYLTRANSFERASE"/>
    <property type="match status" value="1"/>
</dbReference>
<proteinExistence type="inferred from homology"/>
<dbReference type="SUPFAM" id="SSF47648">
    <property type="entry name" value="Nucleoside phosphorylase/phosphoribosyltransferase N-terminal domain"/>
    <property type="match status" value="1"/>
</dbReference>
<dbReference type="GO" id="GO:0004048">
    <property type="term" value="F:anthranilate phosphoribosyltransferase activity"/>
    <property type="evidence" value="ECO:0007669"/>
    <property type="project" value="UniProtKB-UniRule"/>
</dbReference>
<feature type="binding site" evidence="11">
    <location>
        <position position="114"/>
    </location>
    <ligand>
        <name>anthranilate</name>
        <dbReference type="ChEBI" id="CHEBI:16567"/>
        <label>1</label>
    </ligand>
</feature>
<feature type="binding site" evidence="11">
    <location>
        <begin position="86"/>
        <end position="87"/>
    </location>
    <ligand>
        <name>5-phospho-alpha-D-ribose 1-diphosphate</name>
        <dbReference type="ChEBI" id="CHEBI:58017"/>
    </ligand>
</feature>
<gene>
    <name evidence="11" type="primary">trpD</name>
    <name evidence="14" type="ORF">AKJ41_04135</name>
</gene>
<comment type="similarity">
    <text evidence="11">Belongs to the anthranilate phosphoribosyltransferase family.</text>
</comment>